<organism evidence="3 4">
    <name type="scientific">Hyaloscypha variabilis (strain UAMH 11265 / GT02V1 / F)</name>
    <name type="common">Meliniomyces variabilis</name>
    <dbReference type="NCBI Taxonomy" id="1149755"/>
    <lineage>
        <taxon>Eukaryota</taxon>
        <taxon>Fungi</taxon>
        <taxon>Dikarya</taxon>
        <taxon>Ascomycota</taxon>
        <taxon>Pezizomycotina</taxon>
        <taxon>Leotiomycetes</taxon>
        <taxon>Helotiales</taxon>
        <taxon>Hyaloscyphaceae</taxon>
        <taxon>Hyaloscypha</taxon>
        <taxon>Hyaloscypha variabilis</taxon>
    </lineage>
</organism>
<comment type="similarity">
    <text evidence="1">Belongs to the cycloisomerase 2 family.</text>
</comment>
<dbReference type="STRING" id="1149755.A0A2J6S425"/>
<name>A0A2J6S425_HYAVF</name>
<dbReference type="InterPro" id="IPR019405">
    <property type="entry name" value="Lactonase_7-beta_prop"/>
</dbReference>
<feature type="chain" id="PRO_5014390288" evidence="2">
    <location>
        <begin position="19"/>
        <end position="399"/>
    </location>
</feature>
<dbReference type="GO" id="GO:0017057">
    <property type="term" value="F:6-phosphogluconolactonase activity"/>
    <property type="evidence" value="ECO:0007669"/>
    <property type="project" value="TreeGrafter"/>
</dbReference>
<dbReference type="InterPro" id="IPR015943">
    <property type="entry name" value="WD40/YVTN_repeat-like_dom_sf"/>
</dbReference>
<keyword evidence="3" id="KW-0413">Isomerase</keyword>
<evidence type="ECO:0000313" key="3">
    <source>
        <dbReference type="EMBL" id="PMD45522.1"/>
    </source>
</evidence>
<dbReference type="SUPFAM" id="SSF50974">
    <property type="entry name" value="Nitrous oxide reductase, N-terminal domain"/>
    <property type="match status" value="1"/>
</dbReference>
<dbReference type="PANTHER" id="PTHR30344">
    <property type="entry name" value="6-PHOSPHOGLUCONOLACTONASE-RELATED"/>
    <property type="match status" value="1"/>
</dbReference>
<feature type="signal peptide" evidence="2">
    <location>
        <begin position="1"/>
        <end position="18"/>
    </location>
</feature>
<proteinExistence type="inferred from homology"/>
<dbReference type="PANTHER" id="PTHR30344:SF1">
    <property type="entry name" value="6-PHOSPHOGLUCONOLACTONASE"/>
    <property type="match status" value="1"/>
</dbReference>
<dbReference type="AlphaFoldDB" id="A0A2J6S425"/>
<dbReference type="EMBL" id="KZ613940">
    <property type="protein sequence ID" value="PMD45522.1"/>
    <property type="molecule type" value="Genomic_DNA"/>
</dbReference>
<dbReference type="Pfam" id="PF10282">
    <property type="entry name" value="Lactonase"/>
    <property type="match status" value="1"/>
</dbReference>
<dbReference type="InterPro" id="IPR050282">
    <property type="entry name" value="Cycloisomerase_2"/>
</dbReference>
<dbReference type="GO" id="GO:0016853">
    <property type="term" value="F:isomerase activity"/>
    <property type="evidence" value="ECO:0007669"/>
    <property type="project" value="UniProtKB-KW"/>
</dbReference>
<gene>
    <name evidence="3" type="ORF">L207DRAFT_578431</name>
</gene>
<dbReference type="OrthoDB" id="9972196at2759"/>
<protein>
    <submittedName>
        <fullName evidence="3">Putative isomerase YbhE</fullName>
    </submittedName>
</protein>
<dbReference type="Gene3D" id="2.130.10.10">
    <property type="entry name" value="YVTN repeat-like/Quinoprotein amine dehydrogenase"/>
    <property type="match status" value="1"/>
</dbReference>
<sequence length="399" mass="41633">MHVSHLSLLAFTASQAAAVTLWATSYGDSGLGYGGVTSLNLDQSATGAYTLTATAFLNGTSSCGDQSSWLTKDSYNDVIYCVDEAWGLANGSITSLKPSANGSLVLFDKETTLASPVATVVYNGGAALVAAHYDTSAVTTWSILPSGGLKAMQVFQYKLTKPGAVPDRQDAPHEHEVILDPTGSFIVVPDLGADLLRIFAINKSTSMLSESSTYSVPAGTGPRHGTFLNTGNATYLFIIAELANTITSYSVAYTATGLSLTQVFISGAYGINVTIPAGAGAAEAILSPDHKYLLTSERHAASFQIANFDPKNSTKIPSDALIAWNIDPLTGKLSNAQRAPAGGMNPRQFSVNKAGTLVAVGLQDDGRVVIIERRGDGSFGDIVASVVVHGSPTSVIWDE</sequence>
<dbReference type="Proteomes" id="UP000235786">
    <property type="component" value="Unassembled WGS sequence"/>
</dbReference>
<evidence type="ECO:0000256" key="2">
    <source>
        <dbReference type="SAM" id="SignalP"/>
    </source>
</evidence>
<accession>A0A2J6S425</accession>
<reference evidence="3 4" key="1">
    <citation type="submission" date="2016-04" db="EMBL/GenBank/DDBJ databases">
        <title>A degradative enzymes factory behind the ericoid mycorrhizal symbiosis.</title>
        <authorList>
            <consortium name="DOE Joint Genome Institute"/>
            <person name="Martino E."/>
            <person name="Morin E."/>
            <person name="Grelet G."/>
            <person name="Kuo A."/>
            <person name="Kohler A."/>
            <person name="Daghino S."/>
            <person name="Barry K."/>
            <person name="Choi C."/>
            <person name="Cichocki N."/>
            <person name="Clum A."/>
            <person name="Copeland A."/>
            <person name="Hainaut M."/>
            <person name="Haridas S."/>
            <person name="Labutti K."/>
            <person name="Lindquist E."/>
            <person name="Lipzen A."/>
            <person name="Khouja H.-R."/>
            <person name="Murat C."/>
            <person name="Ohm R."/>
            <person name="Olson A."/>
            <person name="Spatafora J."/>
            <person name="Veneault-Fourrey C."/>
            <person name="Henrissat B."/>
            <person name="Grigoriev I."/>
            <person name="Martin F."/>
            <person name="Perotto S."/>
        </authorList>
    </citation>
    <scope>NUCLEOTIDE SEQUENCE [LARGE SCALE GENOMIC DNA]</scope>
    <source>
        <strain evidence="3 4">F</strain>
    </source>
</reference>
<keyword evidence="2" id="KW-0732">Signal</keyword>
<evidence type="ECO:0000256" key="1">
    <source>
        <dbReference type="ARBA" id="ARBA00005564"/>
    </source>
</evidence>
<evidence type="ECO:0000313" key="4">
    <source>
        <dbReference type="Proteomes" id="UP000235786"/>
    </source>
</evidence>
<dbReference type="InterPro" id="IPR011045">
    <property type="entry name" value="N2O_reductase_N"/>
</dbReference>
<keyword evidence="4" id="KW-1185">Reference proteome</keyword>